<dbReference type="GO" id="GO:0043565">
    <property type="term" value="F:sequence-specific DNA binding"/>
    <property type="evidence" value="ECO:0007669"/>
    <property type="project" value="TreeGrafter"/>
</dbReference>
<comment type="caution">
    <text evidence="7">The sequence shown here is derived from an EMBL/GenBank/DDBJ whole genome shotgun (WGS) entry which is preliminary data.</text>
</comment>
<dbReference type="Pfam" id="PF03466">
    <property type="entry name" value="LysR_substrate"/>
    <property type="match status" value="1"/>
</dbReference>
<dbReference type="GO" id="GO:0003700">
    <property type="term" value="F:DNA-binding transcription factor activity"/>
    <property type="evidence" value="ECO:0007669"/>
    <property type="project" value="InterPro"/>
</dbReference>
<keyword evidence="3" id="KW-0238">DNA-binding</keyword>
<feature type="domain" description="HTH lysR-type" evidence="6">
    <location>
        <begin position="12"/>
        <end position="63"/>
    </location>
</feature>
<evidence type="ECO:0000313" key="8">
    <source>
        <dbReference type="Proteomes" id="UP001224845"/>
    </source>
</evidence>
<dbReference type="CDD" id="cd08432">
    <property type="entry name" value="PBP2_GcdR_TrpI_HvrB_AmpR_like"/>
    <property type="match status" value="1"/>
</dbReference>
<dbReference type="InterPro" id="IPR058163">
    <property type="entry name" value="LysR-type_TF_proteobact-type"/>
</dbReference>
<proteinExistence type="inferred from homology"/>
<dbReference type="InterPro" id="IPR036388">
    <property type="entry name" value="WH-like_DNA-bd_sf"/>
</dbReference>
<keyword evidence="4" id="KW-0804">Transcription</keyword>
<dbReference type="EMBL" id="JAUSRV010000007">
    <property type="protein sequence ID" value="MDP9971735.1"/>
    <property type="molecule type" value="Genomic_DNA"/>
</dbReference>
<sequence>MARELPPMLAVRAFEAAARHGGFAKAAAELFVSPGAVAHQVRQLEEWLGLELFARLPRSVELTDAGRAYRASVEQVLQDLERASAELRRHADDNEVTVTAMPSFVTRWLMPRLGQFRAIHPQIEVRVLASVPPVEFVRDRVDVAIRLGAGPYPGLAAEPLLDEHFYPVAALALLAEQGAPDAPRDLLGMVLLHDEFEARIPEQIDWARWFEAQGVVVPRRLQAPRLRFSHSYLTLDAATSKQGVAMASDVLASDAVAQGALAPALARSGAVTGPYRYHLLQSKPASAPRRPVQSFVEWLRGAAHDFRRAR</sequence>
<dbReference type="FunFam" id="1.10.10.10:FF:000038">
    <property type="entry name" value="Glycine cleavage system transcriptional activator"/>
    <property type="match status" value="1"/>
</dbReference>
<dbReference type="SUPFAM" id="SSF46785">
    <property type="entry name" value="Winged helix' DNA-binding domain"/>
    <property type="match status" value="1"/>
</dbReference>
<keyword evidence="2" id="KW-0805">Transcription regulation</keyword>
<comment type="similarity">
    <text evidence="1">Belongs to the LysR transcriptional regulatory family.</text>
</comment>
<organism evidence="7 8">
    <name type="scientific">Variovorax paradoxus</name>
    <dbReference type="NCBI Taxonomy" id="34073"/>
    <lineage>
        <taxon>Bacteria</taxon>
        <taxon>Pseudomonadati</taxon>
        <taxon>Pseudomonadota</taxon>
        <taxon>Betaproteobacteria</taxon>
        <taxon>Burkholderiales</taxon>
        <taxon>Comamonadaceae</taxon>
        <taxon>Variovorax</taxon>
    </lineage>
</organism>
<name>A0AAW8EFM6_VARPD</name>
<dbReference type="Pfam" id="PF00126">
    <property type="entry name" value="HTH_1"/>
    <property type="match status" value="1"/>
</dbReference>
<evidence type="ECO:0000256" key="1">
    <source>
        <dbReference type="ARBA" id="ARBA00009437"/>
    </source>
</evidence>
<accession>A0AAW8EFM6</accession>
<dbReference type="Gene3D" id="3.40.190.10">
    <property type="entry name" value="Periplasmic binding protein-like II"/>
    <property type="match status" value="2"/>
</dbReference>
<dbReference type="AlphaFoldDB" id="A0AAW8EFM6"/>
<dbReference type="GO" id="GO:0006351">
    <property type="term" value="P:DNA-templated transcription"/>
    <property type="evidence" value="ECO:0007669"/>
    <property type="project" value="TreeGrafter"/>
</dbReference>
<dbReference type="PANTHER" id="PTHR30537:SF26">
    <property type="entry name" value="GLYCINE CLEAVAGE SYSTEM TRANSCRIPTIONAL ACTIVATOR"/>
    <property type="match status" value="1"/>
</dbReference>
<evidence type="ECO:0000256" key="3">
    <source>
        <dbReference type="ARBA" id="ARBA00023125"/>
    </source>
</evidence>
<keyword evidence="5" id="KW-0175">Coiled coil</keyword>
<dbReference type="RefSeq" id="WP_307594270.1">
    <property type="nucleotide sequence ID" value="NZ_JAUSRV010000007.1"/>
</dbReference>
<dbReference type="PANTHER" id="PTHR30537">
    <property type="entry name" value="HTH-TYPE TRANSCRIPTIONAL REGULATOR"/>
    <property type="match status" value="1"/>
</dbReference>
<dbReference type="PRINTS" id="PR00039">
    <property type="entry name" value="HTHLYSR"/>
</dbReference>
<dbReference type="InterPro" id="IPR036390">
    <property type="entry name" value="WH_DNA-bd_sf"/>
</dbReference>
<evidence type="ECO:0000313" key="7">
    <source>
        <dbReference type="EMBL" id="MDP9971735.1"/>
    </source>
</evidence>
<evidence type="ECO:0000259" key="6">
    <source>
        <dbReference type="PROSITE" id="PS50931"/>
    </source>
</evidence>
<dbReference type="InterPro" id="IPR000847">
    <property type="entry name" value="LysR_HTH_N"/>
</dbReference>
<evidence type="ECO:0000256" key="2">
    <source>
        <dbReference type="ARBA" id="ARBA00023015"/>
    </source>
</evidence>
<dbReference type="SUPFAM" id="SSF53850">
    <property type="entry name" value="Periplasmic binding protein-like II"/>
    <property type="match status" value="1"/>
</dbReference>
<reference evidence="7" key="1">
    <citation type="submission" date="2023-07" db="EMBL/GenBank/DDBJ databases">
        <title>Sorghum-associated microbial communities from plants grown in Nebraska, USA.</title>
        <authorList>
            <person name="Schachtman D."/>
        </authorList>
    </citation>
    <scope>NUCLEOTIDE SEQUENCE</scope>
    <source>
        <strain evidence="7">DS3315</strain>
    </source>
</reference>
<dbReference type="Proteomes" id="UP001224845">
    <property type="component" value="Unassembled WGS sequence"/>
</dbReference>
<dbReference type="Gene3D" id="1.10.10.10">
    <property type="entry name" value="Winged helix-like DNA-binding domain superfamily/Winged helix DNA-binding domain"/>
    <property type="match status" value="1"/>
</dbReference>
<dbReference type="InterPro" id="IPR005119">
    <property type="entry name" value="LysR_subst-bd"/>
</dbReference>
<gene>
    <name evidence="7" type="ORF">J2W39_002977</name>
</gene>
<protein>
    <submittedName>
        <fullName evidence="7">LysR family glycine cleavage system transcriptional activator</fullName>
    </submittedName>
</protein>
<dbReference type="PROSITE" id="PS50931">
    <property type="entry name" value="HTH_LYSR"/>
    <property type="match status" value="1"/>
</dbReference>
<evidence type="ECO:0000256" key="5">
    <source>
        <dbReference type="SAM" id="Coils"/>
    </source>
</evidence>
<dbReference type="NCBIfam" id="NF008352">
    <property type="entry name" value="PRK11139.1"/>
    <property type="match status" value="1"/>
</dbReference>
<evidence type="ECO:0000256" key="4">
    <source>
        <dbReference type="ARBA" id="ARBA00023163"/>
    </source>
</evidence>
<feature type="coiled-coil region" evidence="5">
    <location>
        <begin position="70"/>
        <end position="97"/>
    </location>
</feature>